<dbReference type="OMA" id="TWVEASI"/>
<feature type="transmembrane region" description="Helical" evidence="10">
    <location>
        <begin position="398"/>
        <end position="416"/>
    </location>
</feature>
<feature type="transmembrane region" description="Helical" evidence="10">
    <location>
        <begin position="356"/>
        <end position="377"/>
    </location>
</feature>
<dbReference type="NCBIfam" id="NF037979">
    <property type="entry name" value="Na_transp"/>
    <property type="match status" value="1"/>
</dbReference>
<evidence type="ECO:0000256" key="8">
    <source>
        <dbReference type="PIRSR" id="PIRSR600175-1"/>
    </source>
</evidence>
<dbReference type="PROSITE" id="PS50267">
    <property type="entry name" value="NA_NEUROTRAN_SYMP_3"/>
    <property type="match status" value="1"/>
</dbReference>
<evidence type="ECO:0000256" key="4">
    <source>
        <dbReference type="ARBA" id="ARBA00022692"/>
    </source>
</evidence>
<keyword evidence="9" id="KW-0769">Symport</keyword>
<evidence type="ECO:0000313" key="11">
    <source>
        <dbReference type="EMBL" id="ESO94203.1"/>
    </source>
</evidence>
<feature type="transmembrane region" description="Helical" evidence="10">
    <location>
        <begin position="428"/>
        <end position="452"/>
    </location>
</feature>
<dbReference type="Pfam" id="PF00209">
    <property type="entry name" value="SNF"/>
    <property type="match status" value="1"/>
</dbReference>
<dbReference type="PANTHER" id="PTHR11616:SF321">
    <property type="entry name" value="SODIUM-DEPENDENT NUTRIENT AMINO ACID TRANSPORTER 1-RELATED"/>
    <property type="match status" value="1"/>
</dbReference>
<keyword evidence="4 9" id="KW-0812">Transmembrane</keyword>
<accession>V3ZRZ5</accession>
<dbReference type="PROSITE" id="PS00754">
    <property type="entry name" value="NA_NEUROTRAN_SYMP_2"/>
    <property type="match status" value="1"/>
</dbReference>
<evidence type="ECO:0000256" key="9">
    <source>
        <dbReference type="RuleBase" id="RU003732"/>
    </source>
</evidence>
<dbReference type="OrthoDB" id="6150485at2759"/>
<feature type="binding site" evidence="8">
    <location>
        <position position="271"/>
    </location>
    <ligand>
        <name>Na(+)</name>
        <dbReference type="ChEBI" id="CHEBI:29101"/>
        <label>1</label>
    </ligand>
</feature>
<dbReference type="InterPro" id="IPR000175">
    <property type="entry name" value="Na/ntran_symport"/>
</dbReference>
<feature type="transmembrane region" description="Helical" evidence="10">
    <location>
        <begin position="91"/>
        <end position="118"/>
    </location>
</feature>
<feature type="binding site" evidence="8">
    <location>
        <position position="372"/>
    </location>
    <ligand>
        <name>Na(+)</name>
        <dbReference type="ChEBI" id="CHEBI:29101"/>
        <label>1</label>
    </ligand>
</feature>
<name>V3ZRZ5_LOTGI</name>
<keyword evidence="3 9" id="KW-0813">Transport</keyword>
<dbReference type="Proteomes" id="UP000030746">
    <property type="component" value="Unassembled WGS sequence"/>
</dbReference>
<evidence type="ECO:0000256" key="1">
    <source>
        <dbReference type="ARBA" id="ARBA00004141"/>
    </source>
</evidence>
<dbReference type="EMBL" id="KB201847">
    <property type="protein sequence ID" value="ESO94203.1"/>
    <property type="molecule type" value="Genomic_DNA"/>
</dbReference>
<proteinExistence type="inferred from homology"/>
<keyword evidence="12" id="KW-1185">Reference proteome</keyword>
<feature type="binding site" evidence="8">
    <location>
        <position position="371"/>
    </location>
    <ligand>
        <name>Na(+)</name>
        <dbReference type="ChEBI" id="CHEBI:29101"/>
        <label>1</label>
    </ligand>
</feature>
<evidence type="ECO:0000256" key="7">
    <source>
        <dbReference type="ARBA" id="ARBA00023180"/>
    </source>
</evidence>
<feature type="binding site" evidence="8">
    <location>
        <position position="32"/>
    </location>
    <ligand>
        <name>Na(+)</name>
        <dbReference type="ChEBI" id="CHEBI:29101"/>
        <label>1</label>
    </ligand>
</feature>
<comment type="subcellular location">
    <subcellularLocation>
        <location evidence="1">Membrane</location>
        <topology evidence="1">Multi-pass membrane protein</topology>
    </subcellularLocation>
</comment>
<feature type="transmembrane region" description="Helical" evidence="10">
    <location>
        <begin position="508"/>
        <end position="528"/>
    </location>
</feature>
<keyword evidence="8" id="KW-0479">Metal-binding</keyword>
<dbReference type="AlphaFoldDB" id="V3ZRZ5"/>
<evidence type="ECO:0000256" key="3">
    <source>
        <dbReference type="ARBA" id="ARBA00022448"/>
    </source>
</evidence>
<protein>
    <recommendedName>
        <fullName evidence="9">Transporter</fullName>
    </recommendedName>
</protein>
<feature type="transmembrane region" description="Helical" evidence="10">
    <location>
        <begin position="49"/>
        <end position="70"/>
    </location>
</feature>
<evidence type="ECO:0000313" key="12">
    <source>
        <dbReference type="Proteomes" id="UP000030746"/>
    </source>
</evidence>
<dbReference type="InterPro" id="IPR037272">
    <property type="entry name" value="SNS_sf"/>
</dbReference>
<dbReference type="GO" id="GO:0089718">
    <property type="term" value="P:amino acid import across plasma membrane"/>
    <property type="evidence" value="ECO:0007669"/>
    <property type="project" value="TreeGrafter"/>
</dbReference>
<keyword evidence="8" id="KW-0915">Sodium</keyword>
<evidence type="ECO:0000256" key="2">
    <source>
        <dbReference type="ARBA" id="ARBA00006459"/>
    </source>
</evidence>
<dbReference type="PROSITE" id="PS00610">
    <property type="entry name" value="NA_NEUROTRAN_SYMP_1"/>
    <property type="match status" value="1"/>
</dbReference>
<feature type="transmembrane region" description="Helical" evidence="10">
    <location>
        <begin position="297"/>
        <end position="321"/>
    </location>
</feature>
<keyword evidence="5 10" id="KW-1133">Transmembrane helix</keyword>
<evidence type="ECO:0000256" key="6">
    <source>
        <dbReference type="ARBA" id="ARBA00023136"/>
    </source>
</evidence>
<feature type="transmembrane region" description="Helical" evidence="10">
    <location>
        <begin position="217"/>
        <end position="241"/>
    </location>
</feature>
<feature type="binding site" evidence="8">
    <location>
        <position position="28"/>
    </location>
    <ligand>
        <name>Na(+)</name>
        <dbReference type="ChEBI" id="CHEBI:29101"/>
        <label>1</label>
    </ligand>
</feature>
<reference evidence="11 12" key="1">
    <citation type="journal article" date="2013" name="Nature">
        <title>Insights into bilaterian evolution from three spiralian genomes.</title>
        <authorList>
            <person name="Simakov O."/>
            <person name="Marletaz F."/>
            <person name="Cho S.J."/>
            <person name="Edsinger-Gonzales E."/>
            <person name="Havlak P."/>
            <person name="Hellsten U."/>
            <person name="Kuo D.H."/>
            <person name="Larsson T."/>
            <person name="Lv J."/>
            <person name="Arendt D."/>
            <person name="Savage R."/>
            <person name="Osoegawa K."/>
            <person name="de Jong P."/>
            <person name="Grimwood J."/>
            <person name="Chapman J.A."/>
            <person name="Shapiro H."/>
            <person name="Aerts A."/>
            <person name="Otillar R.P."/>
            <person name="Terry A.Y."/>
            <person name="Boore J.L."/>
            <person name="Grigoriev I.V."/>
            <person name="Lindberg D.R."/>
            <person name="Seaver E.C."/>
            <person name="Weisblat D.A."/>
            <person name="Putnam N.H."/>
            <person name="Rokhsar D.S."/>
        </authorList>
    </citation>
    <scope>NUCLEOTIDE SEQUENCE [LARGE SCALE GENOMIC DNA]</scope>
</reference>
<feature type="transmembrane region" description="Helical" evidence="10">
    <location>
        <begin position="261"/>
        <end position="285"/>
    </location>
</feature>
<dbReference type="CTD" id="20231668"/>
<dbReference type="SUPFAM" id="SSF161070">
    <property type="entry name" value="SNF-like"/>
    <property type="match status" value="1"/>
</dbReference>
<feature type="transmembrane region" description="Helical" evidence="10">
    <location>
        <begin position="20"/>
        <end position="37"/>
    </location>
</feature>
<dbReference type="GO" id="GO:0005886">
    <property type="term" value="C:plasma membrane"/>
    <property type="evidence" value="ECO:0007669"/>
    <property type="project" value="TreeGrafter"/>
</dbReference>
<evidence type="ECO:0000256" key="10">
    <source>
        <dbReference type="SAM" id="Phobius"/>
    </source>
</evidence>
<organism evidence="11 12">
    <name type="scientific">Lottia gigantea</name>
    <name type="common">Giant owl limpet</name>
    <dbReference type="NCBI Taxonomy" id="225164"/>
    <lineage>
        <taxon>Eukaryota</taxon>
        <taxon>Metazoa</taxon>
        <taxon>Spiralia</taxon>
        <taxon>Lophotrochozoa</taxon>
        <taxon>Mollusca</taxon>
        <taxon>Gastropoda</taxon>
        <taxon>Patellogastropoda</taxon>
        <taxon>Lottioidea</taxon>
        <taxon>Lottiidae</taxon>
        <taxon>Lottia</taxon>
    </lineage>
</organism>
<dbReference type="HOGENOM" id="CLU_006855_9_5_1"/>
<dbReference type="GeneID" id="20231668"/>
<gene>
    <name evidence="11" type="ORF">LOTGIDRAFT_118867</name>
</gene>
<dbReference type="RefSeq" id="XP_009055050.1">
    <property type="nucleotide sequence ID" value="XM_009056802.1"/>
</dbReference>
<feature type="binding site" evidence="8">
    <location>
        <position position="25"/>
    </location>
    <ligand>
        <name>Na(+)</name>
        <dbReference type="ChEBI" id="CHEBI:29101"/>
        <label>1</label>
    </ligand>
</feature>
<evidence type="ECO:0000256" key="5">
    <source>
        <dbReference type="ARBA" id="ARBA00022989"/>
    </source>
</evidence>
<dbReference type="PRINTS" id="PR00176">
    <property type="entry name" value="NANEUSMPORT"/>
</dbReference>
<dbReference type="KEGG" id="lgi:LOTGIDRAFT_118867"/>
<feature type="transmembrane region" description="Helical" evidence="10">
    <location>
        <begin position="186"/>
        <end position="205"/>
    </location>
</feature>
<feature type="transmembrane region" description="Helical" evidence="10">
    <location>
        <begin position="473"/>
        <end position="496"/>
    </location>
</feature>
<dbReference type="PANTHER" id="PTHR11616">
    <property type="entry name" value="SODIUM/CHLORIDE DEPENDENT TRANSPORTER"/>
    <property type="match status" value="1"/>
</dbReference>
<dbReference type="GO" id="GO:0046872">
    <property type="term" value="F:metal ion binding"/>
    <property type="evidence" value="ECO:0007669"/>
    <property type="project" value="UniProtKB-KW"/>
</dbReference>
<sequence length="567" mass="63997">MESPPKVSTRMKWKGNCDFMLSMIGYGVGLGNIWRFPYLCALNGGAVFLIPYAVFMVLLGFPIAFLELTIGQYSGKSCFDVWDICPALRGLGLSATGLSAVCSIYYNTILAWMLYFMINSFTSPLPWTTCNNWWNTESSYFLKSLANNMSIDQDHTNTSKAYTAIEEFWNHNVLRMSGGIDELGSIQWHLVVALAVAWFIIYLCLFKGVESVGRVVYVTATLPFILITIILIKAATLPGSINGLKFYLIPDFSKLGELQVWLQAGMQLFYSMGIGWGSFMTMASYNKFDNNLLRDTIIYCFVGEGTSVYAGFAVFAILGYMSHLTGLEVADLVRSGPGLIFITYPEALASLPIPQLWAVLFLLMVLMVAVDSMFVTVEVCATTFTDMFNITSWKKRSVLTAVMCAIMFLVSLIYATNGGIYVFQLVDWYMSSVTMYIITVLECLVIGWIYGAERYYNDIEQMLGRRPPIIFKILWKFVTPTIIFSVLIMTLTQYQLPTLGYYKYPPVASVFGWIIALSTALPIPIWMIKEIYSREGTLMERIKSSFRPNSKWGPVKDYVEPTMESEF</sequence>
<dbReference type="GO" id="GO:0005283">
    <property type="term" value="F:amino acid:sodium symporter activity"/>
    <property type="evidence" value="ECO:0007669"/>
    <property type="project" value="TreeGrafter"/>
</dbReference>
<comment type="similarity">
    <text evidence="2 9">Belongs to the sodium:neurotransmitter symporter (SNF) (TC 2.A.22) family.</text>
</comment>
<keyword evidence="6 10" id="KW-0472">Membrane</keyword>
<keyword evidence="7" id="KW-0325">Glycoprotein</keyword>